<dbReference type="PANTHER" id="PTHR33362:SF5">
    <property type="entry name" value="C4-DICARBOXYLATE TRAP TRANSPORTER LARGE PERMEASE PROTEIN DCTM"/>
    <property type="match status" value="1"/>
</dbReference>
<feature type="domain" description="TRAP C4-dicarboxylate transport system permease DctM subunit" evidence="8">
    <location>
        <begin position="11"/>
        <end position="421"/>
    </location>
</feature>
<keyword evidence="6 7" id="KW-0472">Membrane</keyword>
<feature type="transmembrane region" description="Helical" evidence="7">
    <location>
        <begin position="245"/>
        <end position="264"/>
    </location>
</feature>
<protein>
    <recommendedName>
        <fullName evidence="7">TRAP transporter large permease protein</fullName>
    </recommendedName>
</protein>
<keyword evidence="5 7" id="KW-1133">Transmembrane helix</keyword>
<dbReference type="InterPro" id="IPR004681">
    <property type="entry name" value="TRAP_DctM"/>
</dbReference>
<keyword evidence="3 7" id="KW-0997">Cell inner membrane</keyword>
<sequence>MLFWATLIGGLMTTAGTSVALGAALGLTGLIILHFFSNGATSLAVDAIWNVFNSFTLSAVPMFILLGEILLRSGISQKAYSAFSPIFRRVPGGLLHTNIAVCTLFGAVSGSSLSTAAAIGSVAYPEMTRRGYDKDTVVGSLAGGGTLGLLIPPSLSFLIFGALTETSIGRLFAAGIIPGLLVGFMFMAYLFVRCVRNPALAPTDNERTPFWEILAGFKQIWPLLALIIAVIGSIVGGWATPTEAAGVGVVLAVIISSIWGDLTFAKLLEAIKQSVLLFSAIGFLVLGATILAQSVSILGVPQQILIAVADSGLGTYSVLLIVVLIYLILGCFFDGLSLMIMTLPVVFPLLTGLGFDPIWVGVIITIVIEIGQVTPPVGLNLSVLTALTNNEVSLGRVAVATVPYWLIHLFAILMLTIFPALALFLPNLLF</sequence>
<dbReference type="AlphaFoldDB" id="A0A4R6VLG7"/>
<feature type="transmembrane region" description="Helical" evidence="7">
    <location>
        <begin position="345"/>
        <end position="368"/>
    </location>
</feature>
<dbReference type="PIRSF" id="PIRSF006066">
    <property type="entry name" value="HI0050"/>
    <property type="match status" value="1"/>
</dbReference>
<feature type="transmembrane region" description="Helical" evidence="7">
    <location>
        <begin position="404"/>
        <end position="425"/>
    </location>
</feature>
<dbReference type="GO" id="GO:0022857">
    <property type="term" value="F:transmembrane transporter activity"/>
    <property type="evidence" value="ECO:0007669"/>
    <property type="project" value="UniProtKB-UniRule"/>
</dbReference>
<organism evidence="9 10">
    <name type="scientific">Maritalea mobilis</name>
    <dbReference type="NCBI Taxonomy" id="483324"/>
    <lineage>
        <taxon>Bacteria</taxon>
        <taxon>Pseudomonadati</taxon>
        <taxon>Pseudomonadota</taxon>
        <taxon>Alphaproteobacteria</taxon>
        <taxon>Hyphomicrobiales</taxon>
        <taxon>Devosiaceae</taxon>
        <taxon>Maritalea</taxon>
    </lineage>
</organism>
<dbReference type="RefSeq" id="WP_133573010.1">
    <property type="nucleotide sequence ID" value="NZ_SNYR01000002.1"/>
</dbReference>
<evidence type="ECO:0000256" key="3">
    <source>
        <dbReference type="ARBA" id="ARBA00022519"/>
    </source>
</evidence>
<comment type="subunit">
    <text evidence="7">The complex comprises the extracytoplasmic solute receptor protein and the two transmembrane proteins.</text>
</comment>
<evidence type="ECO:0000256" key="2">
    <source>
        <dbReference type="ARBA" id="ARBA00022475"/>
    </source>
</evidence>
<feature type="transmembrane region" description="Helical" evidence="7">
    <location>
        <begin position="171"/>
        <end position="192"/>
    </location>
</feature>
<feature type="transmembrane region" description="Helical" evidence="7">
    <location>
        <begin position="313"/>
        <end position="333"/>
    </location>
</feature>
<comment type="subcellular location">
    <subcellularLocation>
        <location evidence="1 7">Cell inner membrane</location>
        <topology evidence="1 7">Multi-pass membrane protein</topology>
    </subcellularLocation>
</comment>
<evidence type="ECO:0000256" key="7">
    <source>
        <dbReference type="RuleBase" id="RU369079"/>
    </source>
</evidence>
<dbReference type="NCBIfam" id="TIGR00786">
    <property type="entry name" value="dctM"/>
    <property type="match status" value="1"/>
</dbReference>
<evidence type="ECO:0000313" key="9">
    <source>
        <dbReference type="EMBL" id="TDQ64398.1"/>
    </source>
</evidence>
<dbReference type="GO" id="GO:0005886">
    <property type="term" value="C:plasma membrane"/>
    <property type="evidence" value="ECO:0007669"/>
    <property type="project" value="UniProtKB-SubCell"/>
</dbReference>
<accession>A0A4R6VLG7</accession>
<gene>
    <name evidence="9" type="ORF">ATL17_2417</name>
</gene>
<keyword evidence="2" id="KW-1003">Cell membrane</keyword>
<comment type="caution">
    <text evidence="9">The sequence shown here is derived from an EMBL/GenBank/DDBJ whole genome shotgun (WGS) entry which is preliminary data.</text>
</comment>
<evidence type="ECO:0000256" key="6">
    <source>
        <dbReference type="ARBA" id="ARBA00023136"/>
    </source>
</evidence>
<evidence type="ECO:0000256" key="5">
    <source>
        <dbReference type="ARBA" id="ARBA00022989"/>
    </source>
</evidence>
<feature type="transmembrane region" description="Helical" evidence="7">
    <location>
        <begin position="220"/>
        <end position="239"/>
    </location>
</feature>
<name>A0A4R6VLG7_9HYPH</name>
<evidence type="ECO:0000313" key="10">
    <source>
        <dbReference type="Proteomes" id="UP000295391"/>
    </source>
</evidence>
<dbReference type="EMBL" id="SNYR01000002">
    <property type="protein sequence ID" value="TDQ64398.1"/>
    <property type="molecule type" value="Genomic_DNA"/>
</dbReference>
<feature type="transmembrane region" description="Helical" evidence="7">
    <location>
        <begin position="137"/>
        <end position="159"/>
    </location>
</feature>
<dbReference type="PANTHER" id="PTHR33362">
    <property type="entry name" value="SIALIC ACID TRAP TRANSPORTER PERMEASE PROTEIN SIAT-RELATED"/>
    <property type="match status" value="1"/>
</dbReference>
<keyword evidence="10" id="KW-1185">Reference proteome</keyword>
<proteinExistence type="inferred from homology"/>
<reference evidence="9 10" key="1">
    <citation type="submission" date="2019-03" db="EMBL/GenBank/DDBJ databases">
        <title>Genomic Encyclopedia of Type Strains, Phase III (KMG-III): the genomes of soil and plant-associated and newly described type strains.</title>
        <authorList>
            <person name="Whitman W."/>
        </authorList>
    </citation>
    <scope>NUCLEOTIDE SEQUENCE [LARGE SCALE GENOMIC DNA]</scope>
    <source>
        <strain evidence="9 10">CGMCC 1.7002</strain>
    </source>
</reference>
<dbReference type="Pfam" id="PF06808">
    <property type="entry name" value="DctM"/>
    <property type="match status" value="1"/>
</dbReference>
<feature type="transmembrane region" description="Helical" evidence="7">
    <location>
        <begin position="276"/>
        <end position="301"/>
    </location>
</feature>
<evidence type="ECO:0000259" key="8">
    <source>
        <dbReference type="Pfam" id="PF06808"/>
    </source>
</evidence>
<comment type="function">
    <text evidence="7">Part of the tripartite ATP-independent periplasmic (TRAP) transport system.</text>
</comment>
<keyword evidence="7" id="KW-0813">Transport</keyword>
<evidence type="ECO:0000256" key="4">
    <source>
        <dbReference type="ARBA" id="ARBA00022692"/>
    </source>
</evidence>
<comment type="caution">
    <text evidence="7">Lacks conserved residue(s) required for the propagation of feature annotation.</text>
</comment>
<keyword evidence="4 7" id="KW-0812">Transmembrane</keyword>
<dbReference type="OrthoDB" id="9783448at2"/>
<feature type="transmembrane region" description="Helical" evidence="7">
    <location>
        <begin position="7"/>
        <end position="36"/>
    </location>
</feature>
<feature type="transmembrane region" description="Helical" evidence="7">
    <location>
        <begin position="48"/>
        <end position="71"/>
    </location>
</feature>
<dbReference type="InterPro" id="IPR010656">
    <property type="entry name" value="DctM"/>
</dbReference>
<comment type="similarity">
    <text evidence="7">Belongs to the TRAP transporter large permease family.</text>
</comment>
<evidence type="ECO:0000256" key="1">
    <source>
        <dbReference type="ARBA" id="ARBA00004429"/>
    </source>
</evidence>
<dbReference type="Proteomes" id="UP000295391">
    <property type="component" value="Unassembled WGS sequence"/>
</dbReference>